<sequence>MKKWVIKKKSLNTVLLKKNNKFLYLLAQIVGYVTAIFLLLFGLLESLSNKETWSAGVVEALIFGGVVLLLVTISKRKLILGAVLLILEGIFVFVFPIIRTGEVHLTGFIIPAPMVLCGLLFLFSRQKRVGEVSQNKDSMAIK</sequence>
<feature type="transmembrane region" description="Helical" evidence="1">
    <location>
        <begin position="21"/>
        <end position="41"/>
    </location>
</feature>
<comment type="caution">
    <text evidence="3">The sequence shown here is derived from an EMBL/GenBank/DDBJ whole genome shotgun (WGS) entry which is preliminary data.</text>
</comment>
<feature type="domain" description="DUF7670" evidence="2">
    <location>
        <begin position="17"/>
        <end position="126"/>
    </location>
</feature>
<accession>A0A7C5UWM8</accession>
<proteinExistence type="predicted"/>
<dbReference type="EMBL" id="DRVY01000082">
    <property type="protein sequence ID" value="HHR92404.1"/>
    <property type="molecule type" value="Genomic_DNA"/>
</dbReference>
<dbReference type="Pfam" id="PF24709">
    <property type="entry name" value="DUF7670"/>
    <property type="match status" value="1"/>
</dbReference>
<gene>
    <name evidence="3" type="ORF">ENL96_02730</name>
</gene>
<protein>
    <recommendedName>
        <fullName evidence="2">DUF7670 domain-containing protein</fullName>
    </recommendedName>
</protein>
<evidence type="ECO:0000256" key="1">
    <source>
        <dbReference type="SAM" id="Phobius"/>
    </source>
</evidence>
<dbReference type="AlphaFoldDB" id="A0A7C5UWM8"/>
<organism evidence="3">
    <name type="scientific">candidate division CPR3 bacterium</name>
    <dbReference type="NCBI Taxonomy" id="2268181"/>
    <lineage>
        <taxon>Bacteria</taxon>
        <taxon>Bacteria division CPR3</taxon>
    </lineage>
</organism>
<name>A0A7C5UWM8_UNCC3</name>
<keyword evidence="1" id="KW-0812">Transmembrane</keyword>
<feature type="transmembrane region" description="Helical" evidence="1">
    <location>
        <begin position="78"/>
        <end position="98"/>
    </location>
</feature>
<evidence type="ECO:0000259" key="2">
    <source>
        <dbReference type="Pfam" id="PF24709"/>
    </source>
</evidence>
<keyword evidence="1" id="KW-1133">Transmembrane helix</keyword>
<dbReference type="InterPro" id="IPR056087">
    <property type="entry name" value="DUF7670"/>
</dbReference>
<feature type="transmembrane region" description="Helical" evidence="1">
    <location>
        <begin position="104"/>
        <end position="123"/>
    </location>
</feature>
<keyword evidence="1" id="KW-0472">Membrane</keyword>
<evidence type="ECO:0000313" key="3">
    <source>
        <dbReference type="EMBL" id="HHR92404.1"/>
    </source>
</evidence>
<reference evidence="3" key="1">
    <citation type="journal article" date="2020" name="mSystems">
        <title>Genome- and Community-Level Interaction Insights into Carbon Utilization and Element Cycling Functions of Hydrothermarchaeota in Hydrothermal Sediment.</title>
        <authorList>
            <person name="Zhou Z."/>
            <person name="Liu Y."/>
            <person name="Xu W."/>
            <person name="Pan J."/>
            <person name="Luo Z.H."/>
            <person name="Li M."/>
        </authorList>
    </citation>
    <scope>NUCLEOTIDE SEQUENCE [LARGE SCALE GENOMIC DNA]</scope>
    <source>
        <strain evidence="3">SpSt-1042</strain>
    </source>
</reference>
<feature type="transmembrane region" description="Helical" evidence="1">
    <location>
        <begin position="53"/>
        <end position="71"/>
    </location>
</feature>